<evidence type="ECO:0000256" key="3">
    <source>
        <dbReference type="ARBA" id="ARBA00022989"/>
    </source>
</evidence>
<evidence type="ECO:0000256" key="2">
    <source>
        <dbReference type="ARBA" id="ARBA00022692"/>
    </source>
</evidence>
<evidence type="ECO:0000256" key="4">
    <source>
        <dbReference type="ARBA" id="ARBA00023136"/>
    </source>
</evidence>
<evidence type="ECO:0000313" key="8">
    <source>
        <dbReference type="Proteomes" id="UP000789572"/>
    </source>
</evidence>
<comment type="caution">
    <text evidence="7">The sequence shown here is derived from an EMBL/GenBank/DDBJ whole genome shotgun (WGS) entry which is preliminary data.</text>
</comment>
<evidence type="ECO:0000256" key="5">
    <source>
        <dbReference type="SAM" id="Phobius"/>
    </source>
</evidence>
<sequence>MKVLTEREKDEHYRYVLKHGLRGGIIGLAAGMGLSLLGSRFIPSYRNLRLPLKAFLVSSVASGTCMVIAEKASLEFDRALYGSPKTLEKVSHQSKLENVRDFMIDNKWGVFFGIWALGMAGSMGLIWRNRYLTLSQKLVQARMYAQAITIAAILGSASLSITESSHKSKFSNHKSDEWILVTEKESQDN</sequence>
<dbReference type="Pfam" id="PF04588">
    <property type="entry name" value="HIG_1_N"/>
    <property type="match status" value="1"/>
</dbReference>
<feature type="transmembrane region" description="Helical" evidence="5">
    <location>
        <begin position="20"/>
        <end position="38"/>
    </location>
</feature>
<dbReference type="PANTHER" id="PTHR28018">
    <property type="entry name" value="RESPIRATORY SUPERCOMPLEX FACTOR 2, MITOCHONDRIAL"/>
    <property type="match status" value="1"/>
</dbReference>
<evidence type="ECO:0000256" key="1">
    <source>
        <dbReference type="ARBA" id="ARBA00004173"/>
    </source>
</evidence>
<accession>A0A9N9ARM4</accession>
<dbReference type="InterPro" id="IPR040153">
    <property type="entry name" value="Rcf2"/>
</dbReference>
<dbReference type="Proteomes" id="UP000789572">
    <property type="component" value="Unassembled WGS sequence"/>
</dbReference>
<keyword evidence="4 5" id="KW-0472">Membrane</keyword>
<dbReference type="InterPro" id="IPR007667">
    <property type="entry name" value="Hypoxia_induced_domain"/>
</dbReference>
<feature type="transmembrane region" description="Helical" evidence="5">
    <location>
        <begin position="108"/>
        <end position="127"/>
    </location>
</feature>
<keyword evidence="2 5" id="KW-0812">Transmembrane</keyword>
<organism evidence="7 8">
    <name type="scientific">Paraglomus occultum</name>
    <dbReference type="NCBI Taxonomy" id="144539"/>
    <lineage>
        <taxon>Eukaryota</taxon>
        <taxon>Fungi</taxon>
        <taxon>Fungi incertae sedis</taxon>
        <taxon>Mucoromycota</taxon>
        <taxon>Glomeromycotina</taxon>
        <taxon>Glomeromycetes</taxon>
        <taxon>Paraglomerales</taxon>
        <taxon>Paraglomeraceae</taxon>
        <taxon>Paraglomus</taxon>
    </lineage>
</organism>
<keyword evidence="8" id="KW-1185">Reference proteome</keyword>
<dbReference type="EMBL" id="CAJVPJ010000587">
    <property type="protein sequence ID" value="CAG8540274.1"/>
    <property type="molecule type" value="Genomic_DNA"/>
</dbReference>
<keyword evidence="3 5" id="KW-1133">Transmembrane helix</keyword>
<dbReference type="OrthoDB" id="1915122at2759"/>
<dbReference type="PROSITE" id="PS51503">
    <property type="entry name" value="HIG1"/>
    <property type="match status" value="1"/>
</dbReference>
<evidence type="ECO:0000259" key="6">
    <source>
        <dbReference type="PROSITE" id="PS51503"/>
    </source>
</evidence>
<dbReference type="PANTHER" id="PTHR28018:SF3">
    <property type="entry name" value="RESPIRATORY SUPERCOMPLEX FACTOR 2, MITOCHONDRIAL"/>
    <property type="match status" value="1"/>
</dbReference>
<reference evidence="7" key="1">
    <citation type="submission" date="2021-06" db="EMBL/GenBank/DDBJ databases">
        <authorList>
            <person name="Kallberg Y."/>
            <person name="Tangrot J."/>
            <person name="Rosling A."/>
        </authorList>
    </citation>
    <scope>NUCLEOTIDE SEQUENCE</scope>
    <source>
        <strain evidence="7">IA702</strain>
    </source>
</reference>
<comment type="subcellular location">
    <subcellularLocation>
        <location evidence="1">Mitochondrion</location>
    </subcellularLocation>
</comment>
<gene>
    <name evidence="7" type="ORF">POCULU_LOCUS4500</name>
</gene>
<dbReference type="GO" id="GO:0005739">
    <property type="term" value="C:mitochondrion"/>
    <property type="evidence" value="ECO:0007669"/>
    <property type="project" value="UniProtKB-SubCell"/>
</dbReference>
<dbReference type="GO" id="GO:0033617">
    <property type="term" value="P:mitochondrial respiratory chain complex IV assembly"/>
    <property type="evidence" value="ECO:0007669"/>
    <property type="project" value="TreeGrafter"/>
</dbReference>
<dbReference type="AlphaFoldDB" id="A0A9N9ARM4"/>
<evidence type="ECO:0000313" key="7">
    <source>
        <dbReference type="EMBL" id="CAG8540274.1"/>
    </source>
</evidence>
<name>A0A9N9ARM4_9GLOM</name>
<proteinExistence type="predicted"/>
<feature type="domain" description="HIG1" evidence="6">
    <location>
        <begin position="77"/>
        <end position="171"/>
    </location>
</feature>
<protein>
    <submittedName>
        <fullName evidence="7">4947_t:CDS:1</fullName>
    </submittedName>
</protein>